<comment type="caution">
    <text evidence="3">Lacks conserved residue(s) required for the propagation of feature annotation.</text>
</comment>
<dbReference type="Pfam" id="PF02545">
    <property type="entry name" value="Maf"/>
    <property type="match status" value="1"/>
</dbReference>
<dbReference type="InterPro" id="IPR029001">
    <property type="entry name" value="ITPase-like_fam"/>
</dbReference>
<dbReference type="GeneID" id="58919284"/>
<comment type="function">
    <text evidence="3">Nucleoside triphosphate pyrophosphatase that hydrolyzes dTTP and UTP. May have a dual role in cell division arrest and in preventing the incorporation of modified nucleotides into cellular nucleic acids.</text>
</comment>
<feature type="site" description="Important for substrate specificity" evidence="3">
    <location>
        <position position="66"/>
    </location>
</feature>
<dbReference type="PANTHER" id="PTHR43213">
    <property type="entry name" value="BIFUNCTIONAL DTTP/UTP PYROPHOSPHATASE/METHYLTRANSFERASE PROTEIN-RELATED"/>
    <property type="match status" value="1"/>
</dbReference>
<dbReference type="EC" id="3.6.1.9" evidence="3"/>
<feature type="site" description="Important for substrate specificity" evidence="3">
    <location>
        <position position="148"/>
    </location>
</feature>
<gene>
    <name evidence="4" type="ORF">TIRI35C_1541</name>
</gene>
<feature type="active site" description="Proton acceptor" evidence="3">
    <location>
        <position position="65"/>
    </location>
</feature>
<dbReference type="CDD" id="cd00555">
    <property type="entry name" value="Maf"/>
    <property type="match status" value="1"/>
</dbReference>
<dbReference type="HAMAP" id="MF_00528">
    <property type="entry name" value="Maf"/>
    <property type="match status" value="1"/>
</dbReference>
<dbReference type="NCBIfam" id="TIGR00172">
    <property type="entry name" value="maf"/>
    <property type="match status" value="1"/>
</dbReference>
<dbReference type="KEGG" id="tcq:TIRI35C_1541"/>
<dbReference type="Proteomes" id="UP000516304">
    <property type="component" value="Chromosome TIRI35C"/>
</dbReference>
<evidence type="ECO:0000256" key="2">
    <source>
        <dbReference type="ARBA" id="ARBA00022801"/>
    </source>
</evidence>
<proteinExistence type="inferred from homology"/>
<dbReference type="GO" id="GO:0009117">
    <property type="term" value="P:nucleotide metabolic process"/>
    <property type="evidence" value="ECO:0007669"/>
    <property type="project" value="UniProtKB-KW"/>
</dbReference>
<comment type="catalytic activity">
    <reaction evidence="3">
        <text>UTP + H2O = UMP + diphosphate + H(+)</text>
        <dbReference type="Rhea" id="RHEA:29395"/>
        <dbReference type="ChEBI" id="CHEBI:15377"/>
        <dbReference type="ChEBI" id="CHEBI:15378"/>
        <dbReference type="ChEBI" id="CHEBI:33019"/>
        <dbReference type="ChEBI" id="CHEBI:46398"/>
        <dbReference type="ChEBI" id="CHEBI:57865"/>
        <dbReference type="EC" id="3.6.1.9"/>
    </reaction>
</comment>
<dbReference type="SUPFAM" id="SSF52972">
    <property type="entry name" value="ITPase-like"/>
    <property type="match status" value="1"/>
</dbReference>
<evidence type="ECO:0000313" key="5">
    <source>
        <dbReference type="Proteomes" id="UP000516304"/>
    </source>
</evidence>
<comment type="subcellular location">
    <subcellularLocation>
        <location evidence="3">Cytoplasm</location>
    </subcellularLocation>
</comment>
<organism evidence="4 5">
    <name type="scientific">Thermococcus camini</name>
    <dbReference type="NCBI Taxonomy" id="2016373"/>
    <lineage>
        <taxon>Archaea</taxon>
        <taxon>Methanobacteriati</taxon>
        <taxon>Methanobacteriota</taxon>
        <taxon>Thermococci</taxon>
        <taxon>Thermococcales</taxon>
        <taxon>Thermococcaceae</taxon>
        <taxon>Thermococcus</taxon>
    </lineage>
</organism>
<evidence type="ECO:0000256" key="1">
    <source>
        <dbReference type="ARBA" id="ARBA00001968"/>
    </source>
</evidence>
<name>A0A7G2D8Z4_9EURY</name>
<comment type="cofactor">
    <cofactor evidence="1 3">
        <name>a divalent metal cation</name>
        <dbReference type="ChEBI" id="CHEBI:60240"/>
    </cofactor>
</comment>
<keyword evidence="3" id="KW-0546">Nucleotide metabolism</keyword>
<comment type="catalytic activity">
    <reaction evidence="3">
        <text>dTTP + H2O = dTMP + diphosphate + H(+)</text>
        <dbReference type="Rhea" id="RHEA:28534"/>
        <dbReference type="ChEBI" id="CHEBI:15377"/>
        <dbReference type="ChEBI" id="CHEBI:15378"/>
        <dbReference type="ChEBI" id="CHEBI:33019"/>
        <dbReference type="ChEBI" id="CHEBI:37568"/>
        <dbReference type="ChEBI" id="CHEBI:63528"/>
        <dbReference type="EC" id="3.6.1.9"/>
    </reaction>
</comment>
<dbReference type="AlphaFoldDB" id="A0A7G2D8Z4"/>
<dbReference type="PANTHER" id="PTHR43213:SF5">
    <property type="entry name" value="BIFUNCTIONAL DTTP_UTP PYROPHOSPHATASE_METHYLTRANSFERASE PROTEIN-RELATED"/>
    <property type="match status" value="1"/>
</dbReference>
<keyword evidence="2 3" id="KW-0378">Hydrolase</keyword>
<evidence type="ECO:0000313" key="4">
    <source>
        <dbReference type="EMBL" id="CAD5244695.1"/>
    </source>
</evidence>
<dbReference type="RefSeq" id="WP_188202389.1">
    <property type="nucleotide sequence ID" value="NZ_LR881183.1"/>
</dbReference>
<keyword evidence="5" id="KW-1185">Reference proteome</keyword>
<dbReference type="PIRSF" id="PIRSF006305">
    <property type="entry name" value="Maf"/>
    <property type="match status" value="1"/>
</dbReference>
<sequence>MLVLASASPRRREILARFIREFEVIPSNASEECSIENPAEYALELARRKAREVHDRVGGTVIGADTVVSIEGHILGKPGSREEAFEMLRLLSGRVHRVTTGYCIIHEGREISGVAVTEVKFRELDDGLIRAYIDTGEPMDKAGAYGIQGKAGLFIEWIRGDYYNVVGFPIEIIWKLRELGFDVFMGPSR</sequence>
<feature type="site" description="Important for substrate specificity" evidence="3">
    <location>
        <position position="10"/>
    </location>
</feature>
<dbReference type="GO" id="GO:0005737">
    <property type="term" value="C:cytoplasm"/>
    <property type="evidence" value="ECO:0007669"/>
    <property type="project" value="UniProtKB-SubCell"/>
</dbReference>
<protein>
    <recommendedName>
        <fullName evidence="3">dTTP/UTP pyrophosphatase</fullName>
        <shortName evidence="3">dTTPase/UTPase</shortName>
        <ecNumber evidence="3">3.6.1.9</ecNumber>
    </recommendedName>
    <alternativeName>
        <fullName evidence="3">Nucleoside triphosphate pyrophosphatase</fullName>
    </alternativeName>
    <alternativeName>
        <fullName evidence="3">Nucleotide pyrophosphatase</fullName>
        <shortName evidence="3">Nucleotide PPase</shortName>
    </alternativeName>
</protein>
<keyword evidence="3" id="KW-0963">Cytoplasm</keyword>
<evidence type="ECO:0000256" key="3">
    <source>
        <dbReference type="HAMAP-Rule" id="MF_00528"/>
    </source>
</evidence>
<dbReference type="Gene3D" id="3.90.950.10">
    <property type="match status" value="1"/>
</dbReference>
<reference evidence="4 5" key="1">
    <citation type="submission" date="2020-09" db="EMBL/GenBank/DDBJ databases">
        <authorList>
            <person name="Courtine D."/>
        </authorList>
    </citation>
    <scope>NUCLEOTIDE SEQUENCE [LARGE SCALE GENOMIC DNA]</scope>
    <source>
        <strain evidence="4 5">IRI35c</strain>
    </source>
</reference>
<dbReference type="GO" id="GO:0047429">
    <property type="term" value="F:nucleoside triphosphate diphosphatase activity"/>
    <property type="evidence" value="ECO:0007669"/>
    <property type="project" value="UniProtKB-EC"/>
</dbReference>
<accession>A0A7G2D8Z4</accession>
<comment type="similarity">
    <text evidence="3">Belongs to the Maf family. YhdE subfamily.</text>
</comment>
<dbReference type="EMBL" id="LR881183">
    <property type="protein sequence ID" value="CAD5244695.1"/>
    <property type="molecule type" value="Genomic_DNA"/>
</dbReference>
<dbReference type="InterPro" id="IPR003697">
    <property type="entry name" value="Maf-like"/>
</dbReference>